<evidence type="ECO:0000256" key="6">
    <source>
        <dbReference type="SAM" id="MobiDB-lite"/>
    </source>
</evidence>
<dbReference type="Pfam" id="PF02365">
    <property type="entry name" value="NAM"/>
    <property type="match status" value="1"/>
</dbReference>
<comment type="caution">
    <text evidence="8">The sequence shown here is derived from an EMBL/GenBank/DDBJ whole genome shotgun (WGS) entry which is preliminary data.</text>
</comment>
<evidence type="ECO:0000256" key="2">
    <source>
        <dbReference type="ARBA" id="ARBA00023015"/>
    </source>
</evidence>
<evidence type="ECO:0000313" key="8">
    <source>
        <dbReference type="EMBL" id="KAG7553342.1"/>
    </source>
</evidence>
<dbReference type="PROSITE" id="PS51005">
    <property type="entry name" value="NAC"/>
    <property type="match status" value="1"/>
</dbReference>
<protein>
    <submittedName>
        <fullName evidence="8">NAC domain</fullName>
    </submittedName>
</protein>
<evidence type="ECO:0000259" key="7">
    <source>
        <dbReference type="PROSITE" id="PS51005"/>
    </source>
</evidence>
<dbReference type="GO" id="GO:0006355">
    <property type="term" value="P:regulation of DNA-templated transcription"/>
    <property type="evidence" value="ECO:0007669"/>
    <property type="project" value="InterPro"/>
</dbReference>
<dbReference type="GO" id="GO:0005634">
    <property type="term" value="C:nucleus"/>
    <property type="evidence" value="ECO:0007669"/>
    <property type="project" value="UniProtKB-SubCell"/>
</dbReference>
<keyword evidence="9" id="KW-1185">Reference proteome</keyword>
<keyword evidence="5" id="KW-0539">Nucleus</keyword>
<dbReference type="AlphaFoldDB" id="A0A8T1Z540"/>
<dbReference type="EMBL" id="JAEFBK010000011">
    <property type="protein sequence ID" value="KAG7553342.1"/>
    <property type="molecule type" value="Genomic_DNA"/>
</dbReference>
<dbReference type="GO" id="GO:0016020">
    <property type="term" value="C:membrane"/>
    <property type="evidence" value="ECO:0007669"/>
    <property type="project" value="UniProtKB-ARBA"/>
</dbReference>
<dbReference type="FunFam" id="2.170.150.80:FF:000012">
    <property type="entry name" value="NAC with transmembrane motif1"/>
    <property type="match status" value="1"/>
</dbReference>
<gene>
    <name evidence="8" type="ORF">ISN45_Aa06g038740</name>
</gene>
<keyword evidence="4" id="KW-0804">Transcription</keyword>
<proteinExistence type="predicted"/>
<name>A0A8T1Z540_9BRAS</name>
<evidence type="ECO:0000256" key="3">
    <source>
        <dbReference type="ARBA" id="ARBA00023125"/>
    </source>
</evidence>
<keyword evidence="3" id="KW-0238">DNA-binding</keyword>
<sequence length="483" mass="55185">MVKDLIGYRFSPTGEELINHYLKNKNLGTKTWLVDEAISEINILSHKPSKDLPKLAKIQSEDLEWYFFSLIEYTNRKKNEMKRTTGSGFWKPTGVDRKIKDKRGNGVVIGFKKTLVYHEGKGPNGIRTPWAMHEYHITCLPHDKRKYVICQVKYKGEAADISYEPSRSLDSDSNATRAINRAAEPEHQVEQPGRENFLGMSLDDLEQEDPNTYLQPQGPHLALNDDEFIRGLRHVDRGPVEYLFANEENIDGLSMNDLRTPMIVQEEDLSEWDGFDADTFFSDNNNNYNLNVHQLTRYGDDYRNAGYNGGNFEGVHPDQELIMQENRNDHMPKKPLTGTIDYSSDSDSDAGSISTTSYQGISSPNNSVGSSSRRLSSCSSTDSCKDLQTSADPSIGRETREYQLTQRTVPSKQEVKQEIPRDVDASMNNESSLVKTEEKCLFILEDAMERNRKTPRFIYLMIIGFIRRIGFTTRQCLNPLKKF</sequence>
<feature type="domain" description="NAC" evidence="7">
    <location>
        <begin position="4"/>
        <end position="155"/>
    </location>
</feature>
<organism evidence="8 9">
    <name type="scientific">Arabidopsis thaliana x Arabidopsis arenosa</name>
    <dbReference type="NCBI Taxonomy" id="1240361"/>
    <lineage>
        <taxon>Eukaryota</taxon>
        <taxon>Viridiplantae</taxon>
        <taxon>Streptophyta</taxon>
        <taxon>Embryophyta</taxon>
        <taxon>Tracheophyta</taxon>
        <taxon>Spermatophyta</taxon>
        <taxon>Magnoliopsida</taxon>
        <taxon>eudicotyledons</taxon>
        <taxon>Gunneridae</taxon>
        <taxon>Pentapetalae</taxon>
        <taxon>rosids</taxon>
        <taxon>malvids</taxon>
        <taxon>Brassicales</taxon>
        <taxon>Brassicaceae</taxon>
        <taxon>Camelineae</taxon>
        <taxon>Arabidopsis</taxon>
    </lineage>
</organism>
<evidence type="ECO:0000256" key="1">
    <source>
        <dbReference type="ARBA" id="ARBA00004123"/>
    </source>
</evidence>
<dbReference type="Proteomes" id="UP000694240">
    <property type="component" value="Chromosome 11"/>
</dbReference>
<dbReference type="PANTHER" id="PTHR31989">
    <property type="entry name" value="NAC DOMAIN-CONTAINING PROTEIN 82-RELATED"/>
    <property type="match status" value="1"/>
</dbReference>
<reference evidence="8 9" key="1">
    <citation type="submission" date="2020-12" db="EMBL/GenBank/DDBJ databases">
        <title>Concerted genomic and epigenomic changes stabilize Arabidopsis allopolyploids.</title>
        <authorList>
            <person name="Chen Z."/>
        </authorList>
    </citation>
    <scope>NUCLEOTIDE SEQUENCE [LARGE SCALE GENOMIC DNA]</scope>
    <source>
        <strain evidence="8">Allo738</strain>
        <tissue evidence="8">Leaf</tissue>
    </source>
</reference>
<feature type="region of interest" description="Disordered" evidence="6">
    <location>
        <begin position="326"/>
        <end position="397"/>
    </location>
</feature>
<accession>A0A8T1Z540</accession>
<keyword evidence="2" id="KW-0805">Transcription regulation</keyword>
<comment type="subcellular location">
    <subcellularLocation>
        <location evidence="1">Nucleus</location>
    </subcellularLocation>
</comment>
<dbReference type="InterPro" id="IPR003441">
    <property type="entry name" value="NAC-dom"/>
</dbReference>
<evidence type="ECO:0000313" key="9">
    <source>
        <dbReference type="Proteomes" id="UP000694240"/>
    </source>
</evidence>
<evidence type="ECO:0000256" key="5">
    <source>
        <dbReference type="ARBA" id="ARBA00023242"/>
    </source>
</evidence>
<feature type="compositionally biased region" description="Low complexity" evidence="6">
    <location>
        <begin position="337"/>
        <end position="382"/>
    </location>
</feature>
<evidence type="ECO:0000256" key="4">
    <source>
        <dbReference type="ARBA" id="ARBA00023163"/>
    </source>
</evidence>
<dbReference type="GO" id="GO:0003677">
    <property type="term" value="F:DNA binding"/>
    <property type="evidence" value="ECO:0007669"/>
    <property type="project" value="UniProtKB-KW"/>
</dbReference>